<name>A0A1H0PS13_9PSED</name>
<dbReference type="GO" id="GO:0030153">
    <property type="term" value="P:bacteriocin immunity"/>
    <property type="evidence" value="ECO:0007669"/>
    <property type="project" value="UniProtKB-KW"/>
</dbReference>
<comment type="similarity">
    <text evidence="1">Belongs to the colicins ColE2/ColE8/ColE9 and pyocins S1/S2 family.</text>
</comment>
<dbReference type="SUPFAM" id="SSF69369">
    <property type="entry name" value="Cloacin translocation domain"/>
    <property type="match status" value="1"/>
</dbReference>
<keyword evidence="4" id="KW-0079">Bacteriocin immunity</keyword>
<evidence type="ECO:0000256" key="4">
    <source>
        <dbReference type="ARBA" id="ARBA00023025"/>
    </source>
</evidence>
<dbReference type="EMBL" id="LT629705">
    <property type="protein sequence ID" value="SDP07912.1"/>
    <property type="molecule type" value="Genomic_DNA"/>
</dbReference>
<dbReference type="CDD" id="cd16363">
    <property type="entry name" value="Col_Im_like"/>
    <property type="match status" value="1"/>
</dbReference>
<dbReference type="AlphaFoldDB" id="A0A1H0PS13"/>
<accession>A0A1H0PS13</accession>
<keyword evidence="3" id="KW-0044">Antibiotic</keyword>
<gene>
    <name evidence="7" type="ORF">SAMN04489798_4649</name>
</gene>
<dbReference type="GO" id="GO:0042742">
    <property type="term" value="P:defense response to bacterium"/>
    <property type="evidence" value="ECO:0007669"/>
    <property type="project" value="UniProtKB-KW"/>
</dbReference>
<dbReference type="InterPro" id="IPR016128">
    <property type="entry name" value="Pyosin/cloacin_T_dom"/>
</dbReference>
<feature type="domain" description="Pyosin/cloacin translocation" evidence="6">
    <location>
        <begin position="365"/>
        <end position="505"/>
    </location>
</feature>
<dbReference type="SUPFAM" id="SSF47345">
    <property type="entry name" value="Colicin E immunity proteins"/>
    <property type="match status" value="1"/>
</dbReference>
<dbReference type="RefSeq" id="WP_090184639.1">
    <property type="nucleotide sequence ID" value="NZ_LT629705.1"/>
</dbReference>
<dbReference type="GO" id="GO:0031640">
    <property type="term" value="P:killing of cells of another organism"/>
    <property type="evidence" value="ECO:0007669"/>
    <property type="project" value="UniProtKB-KW"/>
</dbReference>
<dbReference type="GO" id="GO:0015643">
    <property type="term" value="F:toxic substance binding"/>
    <property type="evidence" value="ECO:0007669"/>
    <property type="project" value="InterPro"/>
</dbReference>
<evidence type="ECO:0000256" key="2">
    <source>
        <dbReference type="ARBA" id="ARBA00022529"/>
    </source>
</evidence>
<reference evidence="7 8" key="1">
    <citation type="submission" date="2016-10" db="EMBL/GenBank/DDBJ databases">
        <authorList>
            <person name="de Groot N.N."/>
        </authorList>
    </citation>
    <scope>NUCLEOTIDE SEQUENCE [LARGE SCALE GENOMIC DNA]</scope>
    <source>
        <strain evidence="7 8">CECT 7543</strain>
    </source>
</reference>
<evidence type="ECO:0000259" key="6">
    <source>
        <dbReference type="Pfam" id="PF06958"/>
    </source>
</evidence>
<dbReference type="OrthoDB" id="6810874at2"/>
<dbReference type="InterPro" id="IPR035900">
    <property type="entry name" value="Colicin_E_sf"/>
</dbReference>
<evidence type="ECO:0000256" key="5">
    <source>
        <dbReference type="ARBA" id="ARBA00023048"/>
    </source>
</evidence>
<sequence length="519" mass="58104">MELKATLKDYTEPEFQALVNRIWAVDLPKQDHDRLINHFDRIVAHPKGADLLFYPAEDDYNGHNTGSVVYYVKDWHHKQGLPAFKGEGIPVPTSNANWPSTPMTFAQVTQLRIAQSLAAVQKAAVDVMTSQQDVATAFSLLEQRINHLRNRQSADVDIRGREADIRSLETAEFESRLAIRRYEFWEMGLKFKREAAQRDLTYSRAEQAQWQSIVQLITTTEAHYLATLSVTSQRLLRLQIEAETLLINAHTQLIRQRYLEGVGPTQTPGLFVASLAHVNSRPGVWIDGELSQPMETYRVALQKAVRSTVAEFTWQIPSGALAHQGQYAAVLRMDFSSRAEVGRYGVCVPLHEFQPIEGHDWHHLAAAAADVDIAFRMFSGTYDVPAGTLSRGVRAISTLLQVAITPTNGDTLSSRVRVRPAVWKDSMQAYCFTTDGLAPVTVSWRAPAALDTTSIQGSATEYRLGFLQSAPVPLLESFVGMTEIKFDDYIVVFPAGSGLDPLYVMFRDRDEFSDMEAIS</sequence>
<dbReference type="Proteomes" id="UP000198827">
    <property type="component" value="Chromosome I"/>
</dbReference>
<keyword evidence="5" id="KW-0078">Bacteriocin</keyword>
<evidence type="ECO:0000313" key="8">
    <source>
        <dbReference type="Proteomes" id="UP000198827"/>
    </source>
</evidence>
<dbReference type="InterPro" id="IPR036302">
    <property type="entry name" value="Pyosin/cloacin_T_dom_sf"/>
</dbReference>
<protein>
    <submittedName>
        <fullName evidence="7">S-type Pyocin</fullName>
    </submittedName>
</protein>
<dbReference type="PRINTS" id="PR01299">
    <property type="entry name" value="PYOCIN"/>
</dbReference>
<organism evidence="7 8">
    <name type="scientific">Pseudomonas arsenicoxydans</name>
    <dbReference type="NCBI Taxonomy" id="702115"/>
    <lineage>
        <taxon>Bacteria</taxon>
        <taxon>Pseudomonadati</taxon>
        <taxon>Pseudomonadota</taxon>
        <taxon>Gammaproteobacteria</taxon>
        <taxon>Pseudomonadales</taxon>
        <taxon>Pseudomonadaceae</taxon>
        <taxon>Pseudomonas</taxon>
    </lineage>
</organism>
<dbReference type="InterPro" id="IPR000290">
    <property type="entry name" value="Colicin_pyocin"/>
</dbReference>
<keyword evidence="2" id="KW-0929">Antimicrobial</keyword>
<proteinExistence type="inferred from homology"/>
<evidence type="ECO:0000313" key="7">
    <source>
        <dbReference type="EMBL" id="SDP07912.1"/>
    </source>
</evidence>
<dbReference type="Pfam" id="PF06958">
    <property type="entry name" value="Pyocin_S"/>
    <property type="match status" value="1"/>
</dbReference>
<evidence type="ECO:0000256" key="3">
    <source>
        <dbReference type="ARBA" id="ARBA00023022"/>
    </source>
</evidence>
<dbReference type="Gene3D" id="1.10.1200.20">
    <property type="entry name" value="Colicin E immunity protein"/>
    <property type="match status" value="1"/>
</dbReference>
<evidence type="ECO:0000256" key="1">
    <source>
        <dbReference type="ARBA" id="ARBA00009346"/>
    </source>
</evidence>
<dbReference type="Pfam" id="PF01320">
    <property type="entry name" value="Colicin_Pyocin"/>
    <property type="match status" value="1"/>
</dbReference>